<evidence type="ECO:0008006" key="5">
    <source>
        <dbReference type="Google" id="ProtNLM"/>
    </source>
</evidence>
<accession>A0A511HNN7</accession>
<evidence type="ECO:0000313" key="1">
    <source>
        <dbReference type="EMBL" id="GEL75200.1"/>
    </source>
</evidence>
<keyword evidence="3" id="KW-1185">Reference proteome</keyword>
<reference evidence="1 4" key="2">
    <citation type="submission" date="2019-07" db="EMBL/GenBank/DDBJ databases">
        <title>Whole genome shotgun sequence of Myxococcus virescens NBRC 100334.</title>
        <authorList>
            <person name="Hosoyama A."/>
            <person name="Uohara A."/>
            <person name="Ohji S."/>
            <person name="Ichikawa N."/>
        </authorList>
    </citation>
    <scope>NUCLEOTIDE SEQUENCE [LARGE SCALE GENOMIC DNA]</scope>
    <source>
        <strain evidence="1 4">NBRC 100334</strain>
    </source>
</reference>
<dbReference type="Proteomes" id="UP000198717">
    <property type="component" value="Unassembled WGS sequence"/>
</dbReference>
<dbReference type="EMBL" id="BJVY01000063">
    <property type="protein sequence ID" value="GEL75200.1"/>
    <property type="molecule type" value="Genomic_DNA"/>
</dbReference>
<comment type="caution">
    <text evidence="1">The sequence shown here is derived from an EMBL/GenBank/DDBJ whole genome shotgun (WGS) entry which is preliminary data.</text>
</comment>
<dbReference type="AlphaFoldDB" id="A0A511HNN7"/>
<organism evidence="1 4">
    <name type="scientific">Myxococcus virescens</name>
    <dbReference type="NCBI Taxonomy" id="83456"/>
    <lineage>
        <taxon>Bacteria</taxon>
        <taxon>Pseudomonadati</taxon>
        <taxon>Myxococcota</taxon>
        <taxon>Myxococcia</taxon>
        <taxon>Myxococcales</taxon>
        <taxon>Cystobacterineae</taxon>
        <taxon>Myxococcaceae</taxon>
        <taxon>Myxococcus</taxon>
    </lineage>
</organism>
<reference evidence="2 3" key="1">
    <citation type="submission" date="2016-10" db="EMBL/GenBank/DDBJ databases">
        <authorList>
            <person name="Varghese N."/>
            <person name="Submissions S."/>
        </authorList>
    </citation>
    <scope>NUCLEOTIDE SEQUENCE [LARGE SCALE GENOMIC DNA]</scope>
    <source>
        <strain evidence="2 3">DSM 2260</strain>
    </source>
</reference>
<gene>
    <name evidence="1" type="ORF">MVI01_69840</name>
    <name evidence="2" type="ORF">SAMN04488504_102125</name>
</gene>
<sequence>MALYLVTYDVKEPHQTAVKENLKDHWFLAALNMGSVALPDTTLVFDAASGKDAEEKFLRLAVQGLPAGEKIITRYFVTAVSADCTYSR</sequence>
<name>A0A511HNN7_9BACT</name>
<evidence type="ECO:0000313" key="2">
    <source>
        <dbReference type="EMBL" id="SDD65089.1"/>
    </source>
</evidence>
<evidence type="ECO:0000313" key="4">
    <source>
        <dbReference type="Proteomes" id="UP000321224"/>
    </source>
</evidence>
<dbReference type="EMBL" id="FNAJ01000002">
    <property type="protein sequence ID" value="SDD65089.1"/>
    <property type="molecule type" value="Genomic_DNA"/>
</dbReference>
<dbReference type="Proteomes" id="UP000321224">
    <property type="component" value="Unassembled WGS sequence"/>
</dbReference>
<proteinExistence type="predicted"/>
<dbReference type="RefSeq" id="WP_090487412.1">
    <property type="nucleotide sequence ID" value="NZ_BJVY01000063.1"/>
</dbReference>
<evidence type="ECO:0000313" key="3">
    <source>
        <dbReference type="Proteomes" id="UP000198717"/>
    </source>
</evidence>
<protein>
    <recommendedName>
        <fullName evidence="5">YCII-related domain-containing protein</fullName>
    </recommendedName>
</protein>